<gene>
    <name evidence="20" type="ORF">HYALB_00003936</name>
</gene>
<dbReference type="Pfam" id="PF13793">
    <property type="entry name" value="Pribosyltran_N"/>
    <property type="match status" value="1"/>
</dbReference>
<evidence type="ECO:0000259" key="18">
    <source>
        <dbReference type="Pfam" id="PF02230"/>
    </source>
</evidence>
<dbReference type="GO" id="GO:0000287">
    <property type="term" value="F:magnesium ion binding"/>
    <property type="evidence" value="ECO:0007669"/>
    <property type="project" value="InterPro"/>
</dbReference>
<feature type="domain" description="Ribose-phosphate pyrophosphokinase N-terminal" evidence="19">
    <location>
        <begin position="377"/>
        <end position="492"/>
    </location>
</feature>
<keyword evidence="10" id="KW-0547">Nucleotide-binding</keyword>
<evidence type="ECO:0000256" key="6">
    <source>
        <dbReference type="ARBA" id="ARBA00022553"/>
    </source>
</evidence>
<keyword evidence="11" id="KW-0418">Kinase</keyword>
<dbReference type="AlphaFoldDB" id="A0A9N9LV69"/>
<feature type="compositionally biased region" description="Low complexity" evidence="17">
    <location>
        <begin position="646"/>
        <end position="661"/>
    </location>
</feature>
<dbReference type="SMART" id="SM01400">
    <property type="entry name" value="Pribosyltran_N"/>
    <property type="match status" value="1"/>
</dbReference>
<dbReference type="EC" id="2.7.6.1" evidence="4"/>
<comment type="subcellular location">
    <subcellularLocation>
        <location evidence="1">Cytoplasm</location>
    </subcellularLocation>
</comment>
<dbReference type="SUPFAM" id="SSF53474">
    <property type="entry name" value="alpha/beta-Hydrolases"/>
    <property type="match status" value="1"/>
</dbReference>
<dbReference type="GO" id="GO:0004749">
    <property type="term" value="F:ribose phosphate diphosphokinase activity"/>
    <property type="evidence" value="ECO:0007669"/>
    <property type="project" value="UniProtKB-EC"/>
</dbReference>
<comment type="pathway">
    <text evidence="2">Metabolic intermediate biosynthesis; 5-phospho-alpha-D-ribose 1-diphosphate biosynthesis; 5-phospho-alpha-D-ribose 1-diphosphate from D-ribose 5-phosphate (route I): step 1/1.</text>
</comment>
<keyword evidence="13" id="KW-0460">Magnesium</keyword>
<dbReference type="InterPro" id="IPR000836">
    <property type="entry name" value="PRTase_dom"/>
</dbReference>
<dbReference type="InterPro" id="IPR029057">
    <property type="entry name" value="PRTase-like"/>
</dbReference>
<evidence type="ECO:0000313" key="20">
    <source>
        <dbReference type="EMBL" id="CAG8979705.1"/>
    </source>
</evidence>
<comment type="catalytic activity">
    <reaction evidence="15">
        <text>D-ribose 5-phosphate + ATP = 5-phospho-alpha-D-ribose 1-diphosphate + AMP + H(+)</text>
        <dbReference type="Rhea" id="RHEA:15609"/>
        <dbReference type="ChEBI" id="CHEBI:15378"/>
        <dbReference type="ChEBI" id="CHEBI:30616"/>
        <dbReference type="ChEBI" id="CHEBI:58017"/>
        <dbReference type="ChEBI" id="CHEBI:78346"/>
        <dbReference type="ChEBI" id="CHEBI:456215"/>
        <dbReference type="EC" id="2.7.6.1"/>
    </reaction>
</comment>
<evidence type="ECO:0000256" key="11">
    <source>
        <dbReference type="ARBA" id="ARBA00022777"/>
    </source>
</evidence>
<evidence type="ECO:0000256" key="8">
    <source>
        <dbReference type="ARBA" id="ARBA00022723"/>
    </source>
</evidence>
<feature type="region of interest" description="Disordered" evidence="17">
    <location>
        <begin position="751"/>
        <end position="772"/>
    </location>
</feature>
<evidence type="ECO:0000256" key="9">
    <source>
        <dbReference type="ARBA" id="ARBA00022727"/>
    </source>
</evidence>
<dbReference type="GO" id="GO:0006164">
    <property type="term" value="P:purine nucleotide biosynthetic process"/>
    <property type="evidence" value="ECO:0007669"/>
    <property type="project" value="TreeGrafter"/>
</dbReference>
<dbReference type="InterPro" id="IPR029058">
    <property type="entry name" value="AB_hydrolase_fold"/>
</dbReference>
<feature type="compositionally biased region" description="Polar residues" evidence="17">
    <location>
        <begin position="662"/>
        <end position="677"/>
    </location>
</feature>
<evidence type="ECO:0000256" key="3">
    <source>
        <dbReference type="ARBA" id="ARBA00006478"/>
    </source>
</evidence>
<dbReference type="GO" id="GO:0016301">
    <property type="term" value="F:kinase activity"/>
    <property type="evidence" value="ECO:0007669"/>
    <property type="project" value="UniProtKB-KW"/>
</dbReference>
<dbReference type="InterPro" id="IPR005946">
    <property type="entry name" value="Rib-P_diPkinase"/>
</dbReference>
<evidence type="ECO:0000256" key="10">
    <source>
        <dbReference type="ARBA" id="ARBA00022741"/>
    </source>
</evidence>
<evidence type="ECO:0000256" key="17">
    <source>
        <dbReference type="SAM" id="MobiDB-lite"/>
    </source>
</evidence>
<dbReference type="CDD" id="cd06223">
    <property type="entry name" value="PRTases_typeI"/>
    <property type="match status" value="1"/>
</dbReference>
<dbReference type="NCBIfam" id="TIGR01251">
    <property type="entry name" value="ribP_PPkin"/>
    <property type="match status" value="1"/>
</dbReference>
<evidence type="ECO:0000256" key="15">
    <source>
        <dbReference type="ARBA" id="ARBA00049535"/>
    </source>
</evidence>
<dbReference type="Pfam" id="PF02230">
    <property type="entry name" value="Abhydrolase_2"/>
    <property type="match status" value="2"/>
</dbReference>
<feature type="compositionally biased region" description="Polar residues" evidence="17">
    <location>
        <begin position="628"/>
        <end position="639"/>
    </location>
</feature>
<keyword evidence="8" id="KW-0479">Metal-binding</keyword>
<name>A0A9N9LV69_9HELO</name>
<dbReference type="Pfam" id="PF14572">
    <property type="entry name" value="Pribosyl_synth"/>
    <property type="match status" value="1"/>
</dbReference>
<dbReference type="GO" id="GO:0009156">
    <property type="term" value="P:ribonucleoside monophosphate biosynthetic process"/>
    <property type="evidence" value="ECO:0007669"/>
    <property type="project" value="InterPro"/>
</dbReference>
<proteinExistence type="inferred from homology"/>
<dbReference type="GO" id="GO:0005524">
    <property type="term" value="F:ATP binding"/>
    <property type="evidence" value="ECO:0007669"/>
    <property type="project" value="UniProtKB-KW"/>
</dbReference>
<dbReference type="InterPro" id="IPR029099">
    <property type="entry name" value="Pribosyltran_N"/>
</dbReference>
<keyword evidence="9" id="KW-0545">Nucleotide biosynthesis</keyword>
<keyword evidence="21" id="KW-1185">Reference proteome</keyword>
<reference evidence="20" key="1">
    <citation type="submission" date="2021-07" db="EMBL/GenBank/DDBJ databases">
        <authorList>
            <person name="Durling M."/>
        </authorList>
    </citation>
    <scope>NUCLEOTIDE SEQUENCE</scope>
</reference>
<organism evidence="20 21">
    <name type="scientific">Hymenoscyphus albidus</name>
    <dbReference type="NCBI Taxonomy" id="595503"/>
    <lineage>
        <taxon>Eukaryota</taxon>
        <taxon>Fungi</taxon>
        <taxon>Dikarya</taxon>
        <taxon>Ascomycota</taxon>
        <taxon>Pezizomycotina</taxon>
        <taxon>Leotiomycetes</taxon>
        <taxon>Helotiales</taxon>
        <taxon>Helotiaceae</taxon>
        <taxon>Hymenoscyphus</taxon>
    </lineage>
</organism>
<evidence type="ECO:0000256" key="16">
    <source>
        <dbReference type="ARBA" id="ARBA00077829"/>
    </source>
</evidence>
<evidence type="ECO:0000256" key="5">
    <source>
        <dbReference type="ARBA" id="ARBA00022490"/>
    </source>
</evidence>
<dbReference type="GO" id="GO:0016787">
    <property type="term" value="F:hydrolase activity"/>
    <property type="evidence" value="ECO:0007669"/>
    <property type="project" value="InterPro"/>
</dbReference>
<feature type="domain" description="Phospholipase/carboxylesterase/thioesterase" evidence="18">
    <location>
        <begin position="29"/>
        <end position="177"/>
    </location>
</feature>
<keyword evidence="7" id="KW-0808">Transferase</keyword>
<dbReference type="Gene3D" id="3.40.50.2020">
    <property type="match status" value="3"/>
</dbReference>
<dbReference type="FunFam" id="3.40.50.2020:FF:000017">
    <property type="entry name" value="Ribose-phosphate pyrophosphokinase 1"/>
    <property type="match status" value="1"/>
</dbReference>
<dbReference type="GO" id="GO:0006015">
    <property type="term" value="P:5-phosphoribose 1-diphosphate biosynthetic process"/>
    <property type="evidence" value="ECO:0007669"/>
    <property type="project" value="TreeGrafter"/>
</dbReference>
<sequence>MSSQTGPTEYTCLFSRSTVKDLPGEFPPPVIVPPKEDHRHTFIILHGRGSTAEKFGPPLLESCTTSGEKLQDAFPHAKLIFLTASKNRATIYKRTYTHQWFDFWHMDSRFKCQELMSCKYIHEILQRETEQIGRNIVLWGLSQGCATSLIALLTWNGSPFAATVGMCGYLPLTNHMDDIMKTGSDSDDENPFGHDGDHDDALDQQNLPAQAITFLRDEINVDGNTQLTFQNIPIFLGHGTEDNKVGIEVGREAKNCLDLLGAKVQMVEYEGLGHWYSDKMLCDIFAFLSEKLAVVWMGARTSKLTGWSFQGCIVSCRSSWSDSFFVALASPGEIHPTTTTITSTSLYLLPLRPPFSLIGRLPPLPTTRSPKAMRNTLIFAGSSCPALTHQICGNLSMVPAAVELSQFANGETSVKIMTSIRDKDVFVVQSGSRKINDSIMELLILISACKGGSANKITAVLPYFPYSRQSKKKSHRGAITARMLANLLSVAGVNHVITIDLHASQMQGFFKCPVDNLHAEPIIARWIRHNVPTWREAVCVSKNAGGTKRVTSLADALKLNFGMVTTDKRRAAGGNMTQSMIMRRLDGFVVPDSDADSDVSRLVIDTTNKPNGRQSKSHSTTDSKSDQPQTNGNGSSTRGVHSRQESGSSRRSPVLSPLLRSATDSSVNVSSPLTRAQTLPAPRSAPREEDAEFTDERARDITQGRLIQGHVVPDDYPSPTQSAMSNSTMMENPDDDPMVMSRASSFFNTDAHPLSGSADAAASSDEEEEGFNDPSLEQMITLVGDVRNRTVFIIDDMIDKAGSWIAAAECVVKRGGARKVYCIATHGLFGGESLEELQNCDCIDTIVVTNSFPIQQEQARAAKKLVVLDLSTLLAEAIRRNHYGETISPLFAHAGY</sequence>
<dbReference type="SUPFAM" id="SSF53271">
    <property type="entry name" value="PRTase-like"/>
    <property type="match status" value="2"/>
</dbReference>
<dbReference type="InterPro" id="IPR000842">
    <property type="entry name" value="PRib_PP_synth_CS"/>
</dbReference>
<evidence type="ECO:0000256" key="13">
    <source>
        <dbReference type="ARBA" id="ARBA00022842"/>
    </source>
</evidence>
<comment type="caution">
    <text evidence="20">The sequence shown here is derived from an EMBL/GenBank/DDBJ whole genome shotgun (WGS) entry which is preliminary data.</text>
</comment>
<evidence type="ECO:0000313" key="21">
    <source>
        <dbReference type="Proteomes" id="UP000701801"/>
    </source>
</evidence>
<dbReference type="PROSITE" id="PS00114">
    <property type="entry name" value="PRPP_SYNTHASE"/>
    <property type="match status" value="1"/>
</dbReference>
<protein>
    <recommendedName>
        <fullName evidence="14">Ribose-phosphate pyrophosphokinase 1</fullName>
        <ecNumber evidence="4">2.7.6.1</ecNumber>
    </recommendedName>
    <alternativeName>
        <fullName evidence="16">Phosphoribosyl pyrophosphate synthase 1</fullName>
    </alternativeName>
</protein>
<dbReference type="InterPro" id="IPR003140">
    <property type="entry name" value="PLipase/COase/thioEstase"/>
</dbReference>
<evidence type="ECO:0000256" key="12">
    <source>
        <dbReference type="ARBA" id="ARBA00022840"/>
    </source>
</evidence>
<keyword evidence="12" id="KW-0067">ATP-binding</keyword>
<evidence type="ECO:0000259" key="19">
    <source>
        <dbReference type="Pfam" id="PF13793"/>
    </source>
</evidence>
<dbReference type="PANTHER" id="PTHR10210">
    <property type="entry name" value="RIBOSE-PHOSPHATE DIPHOSPHOKINASE FAMILY MEMBER"/>
    <property type="match status" value="1"/>
</dbReference>
<dbReference type="Proteomes" id="UP000701801">
    <property type="component" value="Unassembled WGS sequence"/>
</dbReference>
<evidence type="ECO:0000256" key="2">
    <source>
        <dbReference type="ARBA" id="ARBA00004996"/>
    </source>
</evidence>
<feature type="domain" description="Phospholipase/carboxylesterase/thioesterase" evidence="18">
    <location>
        <begin position="224"/>
        <end position="289"/>
    </location>
</feature>
<evidence type="ECO:0000256" key="4">
    <source>
        <dbReference type="ARBA" id="ARBA00013247"/>
    </source>
</evidence>
<dbReference type="GO" id="GO:0002189">
    <property type="term" value="C:ribose phosphate diphosphokinase complex"/>
    <property type="evidence" value="ECO:0007669"/>
    <property type="project" value="UniProtKB-ARBA"/>
</dbReference>
<accession>A0A9N9LV69</accession>
<dbReference type="Gene3D" id="3.40.50.1820">
    <property type="entry name" value="alpha/beta hydrolase"/>
    <property type="match status" value="1"/>
</dbReference>
<dbReference type="PANTHER" id="PTHR10210:SF57">
    <property type="entry name" value="RIBOSE-PHOSPHATE DIPHOSPHOKINASE"/>
    <property type="match status" value="1"/>
</dbReference>
<dbReference type="EMBL" id="CAJVRM010000329">
    <property type="protein sequence ID" value="CAG8979705.1"/>
    <property type="molecule type" value="Genomic_DNA"/>
</dbReference>
<evidence type="ECO:0000256" key="7">
    <source>
        <dbReference type="ARBA" id="ARBA00022679"/>
    </source>
</evidence>
<comment type="similarity">
    <text evidence="3">Belongs to the ribose-phosphate pyrophosphokinase family.</text>
</comment>
<dbReference type="OrthoDB" id="413572at2759"/>
<dbReference type="GO" id="GO:0005737">
    <property type="term" value="C:cytoplasm"/>
    <property type="evidence" value="ECO:0007669"/>
    <property type="project" value="UniProtKB-SubCell"/>
</dbReference>
<evidence type="ECO:0000256" key="14">
    <source>
        <dbReference type="ARBA" id="ARBA00040334"/>
    </source>
</evidence>
<keyword evidence="6" id="KW-0597">Phosphoprotein</keyword>
<evidence type="ECO:0000256" key="1">
    <source>
        <dbReference type="ARBA" id="ARBA00004496"/>
    </source>
</evidence>
<keyword evidence="5" id="KW-0963">Cytoplasm</keyword>
<dbReference type="FunFam" id="3.40.50.2020:FF:000043">
    <property type="entry name" value="Ribose-phosphate pyrophosphokinase 1"/>
    <property type="match status" value="1"/>
</dbReference>
<feature type="region of interest" description="Disordered" evidence="17">
    <location>
        <begin position="605"/>
        <end position="695"/>
    </location>
</feature>